<accession>Q6IHJ3</accession>
<dbReference type="AlphaFoldDB" id="Q6IHJ3"/>
<gene>
    <name evidence="1" type="ORF">HDC02490</name>
</gene>
<protein>
    <submittedName>
        <fullName evidence="1">HDC02490</fullName>
    </submittedName>
</protein>
<dbReference type="EMBL" id="BK003423">
    <property type="protein sequence ID" value="DAA03622.1"/>
    <property type="molecule type" value="Genomic_DNA"/>
</dbReference>
<organism evidence="1">
    <name type="scientific">Drosophila melanogaster</name>
    <name type="common">Fruit fly</name>
    <dbReference type="NCBI Taxonomy" id="7227"/>
    <lineage>
        <taxon>Eukaryota</taxon>
        <taxon>Metazoa</taxon>
        <taxon>Ecdysozoa</taxon>
        <taxon>Arthropoda</taxon>
        <taxon>Hexapoda</taxon>
        <taxon>Insecta</taxon>
        <taxon>Pterygota</taxon>
        <taxon>Neoptera</taxon>
        <taxon>Endopterygota</taxon>
        <taxon>Diptera</taxon>
        <taxon>Brachycera</taxon>
        <taxon>Muscomorpha</taxon>
        <taxon>Ephydroidea</taxon>
        <taxon>Drosophilidae</taxon>
        <taxon>Drosophila</taxon>
        <taxon>Sophophora</taxon>
    </lineage>
</organism>
<sequence length="119" mass="13081">MVILVTTTTEPNWTVTSGPGIPRGPHFAYGLGLQKKISSSCCELFVLPDPHCCCGRDHVFFWANLMQDHWPSWQLSAGLAFGVSNPVCVLSAFSTYFTPKKPFAYTSPRLKEISSALAN</sequence>
<name>Q6IHJ3_DROME</name>
<proteinExistence type="predicted"/>
<reference evidence="1" key="1">
    <citation type="journal article" date="2003" name="Genome Biol.">
        <title>An integrated gene annotation and transcriptional profiling approach towards the full gene content of the Drosophila genome.</title>
        <authorList>
            <person name="Hild M."/>
            <person name="Beckmann B."/>
            <person name="Haas S.A."/>
            <person name="Koch B."/>
            <person name="Solovyev V."/>
            <person name="Busold C."/>
            <person name="Fellenberg K."/>
            <person name="Boutros M."/>
            <person name="Vingron M."/>
            <person name="Sauer F."/>
            <person name="Hoheisel J.D."/>
            <person name="Paro R."/>
        </authorList>
    </citation>
    <scope>NUCLEOTIDE SEQUENCE</scope>
</reference>
<evidence type="ECO:0000313" key="1">
    <source>
        <dbReference type="EMBL" id="DAA03622.1"/>
    </source>
</evidence>